<feature type="chain" id="PRO_5045532967" evidence="2">
    <location>
        <begin position="27"/>
        <end position="125"/>
    </location>
</feature>
<feature type="signal peptide" evidence="2">
    <location>
        <begin position="1"/>
        <end position="26"/>
    </location>
</feature>
<comment type="caution">
    <text evidence="3">The sequence shown here is derived from an EMBL/GenBank/DDBJ whole genome shotgun (WGS) entry which is preliminary data.</text>
</comment>
<evidence type="ECO:0000313" key="3">
    <source>
        <dbReference type="EMBL" id="MEZ0476206.1"/>
    </source>
</evidence>
<dbReference type="Proteomes" id="UP001566331">
    <property type="component" value="Unassembled WGS sequence"/>
</dbReference>
<name>A0ABV4HTX4_9GAMM</name>
<sequence length="125" mass="12726">MNPSPAIWAATPVLLIALQLTAPAHAQQQPAPSQAVADPTTTGIRPPPPKLPPDPPSSVAVEPTSTRALKGKPQHLVNLGGGAQCTGEECDNDPNALLPAVQRPHSGGIIHAPPPPPPPPPPPKP</sequence>
<keyword evidence="2" id="KW-0732">Signal</keyword>
<protein>
    <submittedName>
        <fullName evidence="3">Uncharacterized protein</fullName>
    </submittedName>
</protein>
<feature type="compositionally biased region" description="Pro residues" evidence="1">
    <location>
        <begin position="112"/>
        <end position="125"/>
    </location>
</feature>
<accession>A0ABV4HTX4</accession>
<reference evidence="3 4" key="1">
    <citation type="submission" date="2024-07" db="EMBL/GenBank/DDBJ databases">
        <title>Luteimonas salilacus sp. nov., isolated from the shore soil of Salt Lake in Tibet of China.</title>
        <authorList>
            <person name="Zhang X."/>
            <person name="Li A."/>
        </authorList>
    </citation>
    <scope>NUCLEOTIDE SEQUENCE [LARGE SCALE GENOMIC DNA]</scope>
    <source>
        <strain evidence="3 4">B3-2-R+30</strain>
    </source>
</reference>
<proteinExistence type="predicted"/>
<keyword evidence="4" id="KW-1185">Reference proteome</keyword>
<dbReference type="RefSeq" id="WP_370565568.1">
    <property type="nucleotide sequence ID" value="NZ_JBFWIB010000019.1"/>
</dbReference>
<feature type="compositionally biased region" description="Pro residues" evidence="1">
    <location>
        <begin position="45"/>
        <end position="56"/>
    </location>
</feature>
<organism evidence="3 4">
    <name type="scientific">Luteimonas salinilitoris</name>
    <dbReference type="NCBI Taxonomy" id="3237697"/>
    <lineage>
        <taxon>Bacteria</taxon>
        <taxon>Pseudomonadati</taxon>
        <taxon>Pseudomonadota</taxon>
        <taxon>Gammaproteobacteria</taxon>
        <taxon>Lysobacterales</taxon>
        <taxon>Lysobacteraceae</taxon>
        <taxon>Luteimonas</taxon>
    </lineage>
</organism>
<feature type="region of interest" description="Disordered" evidence="1">
    <location>
        <begin position="24"/>
        <end position="125"/>
    </location>
</feature>
<evidence type="ECO:0000256" key="2">
    <source>
        <dbReference type="SAM" id="SignalP"/>
    </source>
</evidence>
<feature type="compositionally biased region" description="Low complexity" evidence="1">
    <location>
        <begin position="24"/>
        <end position="39"/>
    </location>
</feature>
<gene>
    <name evidence="3" type="ORF">AB6713_16525</name>
</gene>
<evidence type="ECO:0000256" key="1">
    <source>
        <dbReference type="SAM" id="MobiDB-lite"/>
    </source>
</evidence>
<evidence type="ECO:0000313" key="4">
    <source>
        <dbReference type="Proteomes" id="UP001566331"/>
    </source>
</evidence>
<dbReference type="EMBL" id="JBFWIC010000029">
    <property type="protein sequence ID" value="MEZ0476206.1"/>
    <property type="molecule type" value="Genomic_DNA"/>
</dbReference>